<proteinExistence type="predicted"/>
<sequence>MKNRASEILKLIAALRSMAKSKALALKSKTNAMKARIVIFSLVMNKKYVMSTISDKFQSLLGHHSHLKEDCLLEDDGKCTAVVNDNAHLHEVTVVGTPIASTSDMTTIEYISKEQSSPYELLTINPGESQVLKEDKDDDDDGCECWYDDDGGNDDGKFPDLRHTMFESEDLDLVGGSVIDLVKSSKEEAGEEFRMEDEIDHMADLFIRKFRRQILLQKQDSLKRHHDMLC</sequence>
<protein>
    <submittedName>
        <fullName evidence="1">Uncharacterized protein</fullName>
    </submittedName>
</protein>
<organism evidence="1 2">
    <name type="scientific">Flemingia macrophylla</name>
    <dbReference type="NCBI Taxonomy" id="520843"/>
    <lineage>
        <taxon>Eukaryota</taxon>
        <taxon>Viridiplantae</taxon>
        <taxon>Streptophyta</taxon>
        <taxon>Embryophyta</taxon>
        <taxon>Tracheophyta</taxon>
        <taxon>Spermatophyta</taxon>
        <taxon>Magnoliopsida</taxon>
        <taxon>eudicotyledons</taxon>
        <taxon>Gunneridae</taxon>
        <taxon>Pentapetalae</taxon>
        <taxon>rosids</taxon>
        <taxon>fabids</taxon>
        <taxon>Fabales</taxon>
        <taxon>Fabaceae</taxon>
        <taxon>Papilionoideae</taxon>
        <taxon>50 kb inversion clade</taxon>
        <taxon>NPAAA clade</taxon>
        <taxon>indigoferoid/millettioid clade</taxon>
        <taxon>Phaseoleae</taxon>
        <taxon>Flemingia</taxon>
    </lineage>
</organism>
<comment type="caution">
    <text evidence="1">The sequence shown here is derived from an EMBL/GenBank/DDBJ whole genome shotgun (WGS) entry which is preliminary data.</text>
</comment>
<reference evidence="1 2" key="1">
    <citation type="submission" date="2024-08" db="EMBL/GenBank/DDBJ databases">
        <title>Insights into the chromosomal genome structure of Flemingia macrophylla.</title>
        <authorList>
            <person name="Ding Y."/>
            <person name="Zhao Y."/>
            <person name="Bi W."/>
            <person name="Wu M."/>
            <person name="Zhao G."/>
            <person name="Gong Y."/>
            <person name="Li W."/>
            <person name="Zhang P."/>
        </authorList>
    </citation>
    <scope>NUCLEOTIDE SEQUENCE [LARGE SCALE GENOMIC DNA]</scope>
    <source>
        <strain evidence="1">DYQJB</strain>
        <tissue evidence="1">Leaf</tissue>
    </source>
</reference>
<dbReference type="InterPro" id="IPR008480">
    <property type="entry name" value="DUF761_pln"/>
</dbReference>
<accession>A0ABD1MHS1</accession>
<name>A0ABD1MHS1_9FABA</name>
<evidence type="ECO:0000313" key="2">
    <source>
        <dbReference type="Proteomes" id="UP001603857"/>
    </source>
</evidence>
<dbReference type="PANTHER" id="PTHR33450:SF12">
    <property type="entry name" value="COTTON FIBER PROTEIN"/>
    <property type="match status" value="1"/>
</dbReference>
<gene>
    <name evidence="1" type="ORF">Fmac_016315</name>
</gene>
<dbReference type="AlphaFoldDB" id="A0ABD1MHS1"/>
<dbReference type="Pfam" id="PF05553">
    <property type="entry name" value="DUF761"/>
    <property type="match status" value="1"/>
</dbReference>
<dbReference type="EMBL" id="JBGMDY010000005">
    <property type="protein sequence ID" value="KAL2335102.1"/>
    <property type="molecule type" value="Genomic_DNA"/>
</dbReference>
<dbReference type="PANTHER" id="PTHR33450">
    <property type="entry name" value="EMB|CAB67623.1-RELATED"/>
    <property type="match status" value="1"/>
</dbReference>
<keyword evidence="2" id="KW-1185">Reference proteome</keyword>
<evidence type="ECO:0000313" key="1">
    <source>
        <dbReference type="EMBL" id="KAL2335102.1"/>
    </source>
</evidence>
<dbReference type="Proteomes" id="UP001603857">
    <property type="component" value="Unassembled WGS sequence"/>
</dbReference>